<reference evidence="1 2" key="1">
    <citation type="submission" date="2020-08" db="EMBL/GenBank/DDBJ databases">
        <title>Genomic Encyclopedia of Type Strains, Phase IV (KMG-IV): sequencing the most valuable type-strain genomes for metagenomic binning, comparative biology and taxonomic classification.</title>
        <authorList>
            <person name="Goeker M."/>
        </authorList>
    </citation>
    <scope>NUCLEOTIDE SEQUENCE [LARGE SCALE GENOMIC DNA]</scope>
    <source>
        <strain evidence="1 2">DSM 25481</strain>
    </source>
</reference>
<dbReference type="AlphaFoldDB" id="A0A7W6D3E9"/>
<organism evidence="1 2">
    <name type="scientific">Hansschlegelia beijingensis</name>
    <dbReference type="NCBI Taxonomy" id="1133344"/>
    <lineage>
        <taxon>Bacteria</taxon>
        <taxon>Pseudomonadati</taxon>
        <taxon>Pseudomonadota</taxon>
        <taxon>Alphaproteobacteria</taxon>
        <taxon>Hyphomicrobiales</taxon>
        <taxon>Methylopilaceae</taxon>
        <taxon>Hansschlegelia</taxon>
    </lineage>
</organism>
<protein>
    <submittedName>
        <fullName evidence="1">Uncharacterized protein</fullName>
    </submittedName>
</protein>
<dbReference type="EMBL" id="JACIDR010000001">
    <property type="protein sequence ID" value="MBB3972448.1"/>
    <property type="molecule type" value="Genomic_DNA"/>
</dbReference>
<comment type="caution">
    <text evidence="1">The sequence shown here is derived from an EMBL/GenBank/DDBJ whole genome shotgun (WGS) entry which is preliminary data.</text>
</comment>
<dbReference type="RefSeq" id="WP_183394225.1">
    <property type="nucleotide sequence ID" value="NZ_JACIDR010000001.1"/>
</dbReference>
<proteinExistence type="predicted"/>
<evidence type="ECO:0000313" key="1">
    <source>
        <dbReference type="EMBL" id="MBB3972448.1"/>
    </source>
</evidence>
<accession>A0A7W6D3E9</accession>
<evidence type="ECO:0000313" key="2">
    <source>
        <dbReference type="Proteomes" id="UP000528964"/>
    </source>
</evidence>
<keyword evidence="2" id="KW-1185">Reference proteome</keyword>
<dbReference type="Proteomes" id="UP000528964">
    <property type="component" value="Unassembled WGS sequence"/>
</dbReference>
<sequence>MSAGAGVSRLRAALPWAALAAGLTAATYPAWSLVVFGYRPTLDDLLTLRCFGF</sequence>
<gene>
    <name evidence="1" type="ORF">GGR24_001081</name>
</gene>
<name>A0A7W6D3E9_9HYPH</name>